<gene>
    <name evidence="2" type="ORF">PRZ48_013512</name>
</gene>
<organism evidence="2 3">
    <name type="scientific">Zasmidium cellare</name>
    <name type="common">Wine cellar mold</name>
    <name type="synonym">Racodium cellare</name>
    <dbReference type="NCBI Taxonomy" id="395010"/>
    <lineage>
        <taxon>Eukaryota</taxon>
        <taxon>Fungi</taxon>
        <taxon>Dikarya</taxon>
        <taxon>Ascomycota</taxon>
        <taxon>Pezizomycotina</taxon>
        <taxon>Dothideomycetes</taxon>
        <taxon>Dothideomycetidae</taxon>
        <taxon>Mycosphaerellales</taxon>
        <taxon>Mycosphaerellaceae</taxon>
        <taxon>Zasmidium</taxon>
    </lineage>
</organism>
<evidence type="ECO:0000313" key="2">
    <source>
        <dbReference type="EMBL" id="KAK4495185.1"/>
    </source>
</evidence>
<feature type="region of interest" description="Disordered" evidence="1">
    <location>
        <begin position="1"/>
        <end position="23"/>
    </location>
</feature>
<reference evidence="2 3" key="1">
    <citation type="journal article" date="2023" name="G3 (Bethesda)">
        <title>A chromosome-level genome assembly of Zasmidium syzygii isolated from banana leaves.</title>
        <authorList>
            <person name="van Westerhoven A.C."/>
            <person name="Mehrabi R."/>
            <person name="Talebi R."/>
            <person name="Steentjes M.B.F."/>
            <person name="Corcolon B."/>
            <person name="Chong P.A."/>
            <person name="Kema G.H.J."/>
            <person name="Seidl M.F."/>
        </authorList>
    </citation>
    <scope>NUCLEOTIDE SEQUENCE [LARGE SCALE GENOMIC DNA]</scope>
    <source>
        <strain evidence="2 3">P124</strain>
    </source>
</reference>
<keyword evidence="3" id="KW-1185">Reference proteome</keyword>
<evidence type="ECO:0000256" key="1">
    <source>
        <dbReference type="SAM" id="MobiDB-lite"/>
    </source>
</evidence>
<sequence>MAPHLETDDQSPPDTKPTDKPSTATQLKSFTLDLLHEINSGTFSKASPTWPYVSDDFSIAGTNVGIATKEATLQYVQSLHQNNPAYHVHVTDSKAEVNAKLGVATVWVNLKCGGLPQGLTKDVVSVFDFRRDKEGVWKAVGVTNMLGPGVEDEESSY</sequence>
<dbReference type="EMBL" id="JAXOVC010000012">
    <property type="protein sequence ID" value="KAK4495185.1"/>
    <property type="molecule type" value="Genomic_DNA"/>
</dbReference>
<proteinExistence type="predicted"/>
<name>A0ABR0E196_ZASCE</name>
<protein>
    <recommendedName>
        <fullName evidence="4">SnoaL-like domain-containing protein</fullName>
    </recommendedName>
</protein>
<evidence type="ECO:0000313" key="3">
    <source>
        <dbReference type="Proteomes" id="UP001305779"/>
    </source>
</evidence>
<comment type="caution">
    <text evidence="2">The sequence shown here is derived from an EMBL/GenBank/DDBJ whole genome shotgun (WGS) entry which is preliminary data.</text>
</comment>
<dbReference type="Proteomes" id="UP001305779">
    <property type="component" value="Unassembled WGS sequence"/>
</dbReference>
<accession>A0ABR0E196</accession>
<evidence type="ECO:0008006" key="4">
    <source>
        <dbReference type="Google" id="ProtNLM"/>
    </source>
</evidence>